<proteinExistence type="predicted"/>
<name>A0ABQ2G4L6_9DEIO</name>
<feature type="transmembrane region" description="Helical" evidence="1">
    <location>
        <begin position="12"/>
        <end position="34"/>
    </location>
</feature>
<gene>
    <name evidence="2" type="ORF">GCM10010840_11100</name>
</gene>
<dbReference type="Proteomes" id="UP000639973">
    <property type="component" value="Unassembled WGS sequence"/>
</dbReference>
<keyword evidence="1" id="KW-0472">Membrane</keyword>
<evidence type="ECO:0000313" key="3">
    <source>
        <dbReference type="Proteomes" id="UP000639973"/>
    </source>
</evidence>
<accession>A0ABQ2G4L6</accession>
<feature type="transmembrane region" description="Helical" evidence="1">
    <location>
        <begin position="72"/>
        <end position="89"/>
    </location>
</feature>
<protein>
    <submittedName>
        <fullName evidence="2">Uncharacterized protein</fullName>
    </submittedName>
</protein>
<dbReference type="EMBL" id="BMOL01000003">
    <property type="protein sequence ID" value="GGL74816.1"/>
    <property type="molecule type" value="Genomic_DNA"/>
</dbReference>
<organism evidence="2 3">
    <name type="scientific">Deinococcus aerolatus</name>
    <dbReference type="NCBI Taxonomy" id="522487"/>
    <lineage>
        <taxon>Bacteria</taxon>
        <taxon>Thermotogati</taxon>
        <taxon>Deinococcota</taxon>
        <taxon>Deinococci</taxon>
        <taxon>Deinococcales</taxon>
        <taxon>Deinococcaceae</taxon>
        <taxon>Deinococcus</taxon>
    </lineage>
</organism>
<keyword evidence="1" id="KW-0812">Transmembrane</keyword>
<reference evidence="3" key="1">
    <citation type="journal article" date="2019" name="Int. J. Syst. Evol. Microbiol.">
        <title>The Global Catalogue of Microorganisms (GCM) 10K type strain sequencing project: providing services to taxonomists for standard genome sequencing and annotation.</title>
        <authorList>
            <consortium name="The Broad Institute Genomics Platform"/>
            <consortium name="The Broad Institute Genome Sequencing Center for Infectious Disease"/>
            <person name="Wu L."/>
            <person name="Ma J."/>
        </authorList>
    </citation>
    <scope>NUCLEOTIDE SEQUENCE [LARGE SCALE GENOMIC DNA]</scope>
    <source>
        <strain evidence="3">JCM 15442</strain>
    </source>
</reference>
<evidence type="ECO:0000313" key="2">
    <source>
        <dbReference type="EMBL" id="GGL74816.1"/>
    </source>
</evidence>
<sequence length="125" mass="13602">MGGVNASFLPRTALITGVIIGALNIVFGGLEYGFASLPVWFYLVQLLLIPAMLVPMFYFPQAAVAHDYLRRAAYFAMGWAVPFAIYKFSLDVLSPTFSPAASLSSYVVVIAAFSLIMAAIRKPMK</sequence>
<feature type="transmembrane region" description="Helical" evidence="1">
    <location>
        <begin position="101"/>
        <end position="120"/>
    </location>
</feature>
<evidence type="ECO:0000256" key="1">
    <source>
        <dbReference type="SAM" id="Phobius"/>
    </source>
</evidence>
<keyword evidence="3" id="KW-1185">Reference proteome</keyword>
<feature type="transmembrane region" description="Helical" evidence="1">
    <location>
        <begin position="40"/>
        <end position="60"/>
    </location>
</feature>
<comment type="caution">
    <text evidence="2">The sequence shown here is derived from an EMBL/GenBank/DDBJ whole genome shotgun (WGS) entry which is preliminary data.</text>
</comment>
<keyword evidence="1" id="KW-1133">Transmembrane helix</keyword>